<dbReference type="SUPFAM" id="SSF46785">
    <property type="entry name" value="Winged helix' DNA-binding domain"/>
    <property type="match status" value="1"/>
</dbReference>
<gene>
    <name evidence="3" type="ORF">BN112_0634</name>
</gene>
<evidence type="ECO:0000313" key="3">
    <source>
        <dbReference type="EMBL" id="CCJ52552.1"/>
    </source>
</evidence>
<dbReference type="KEGG" id="bbh:BN112_0634"/>
<dbReference type="InterPro" id="IPR036390">
    <property type="entry name" value="WH_DNA-bd_sf"/>
</dbReference>
<name>A0A0C6P1P4_BORBO</name>
<dbReference type="Gene3D" id="1.10.10.10">
    <property type="entry name" value="Winged helix-like DNA-binding domain superfamily/Winged helix DNA-binding domain"/>
    <property type="match status" value="1"/>
</dbReference>
<dbReference type="OrthoDB" id="9814826at2"/>
<dbReference type="HOGENOM" id="CLU_063440_1_0_4"/>
<evidence type="ECO:0000313" key="4">
    <source>
        <dbReference type="Proteomes" id="UP000007564"/>
    </source>
</evidence>
<dbReference type="InterPro" id="IPR036388">
    <property type="entry name" value="WH-like_DNA-bd_sf"/>
</dbReference>
<dbReference type="PANTHER" id="PTHR43252">
    <property type="entry name" value="TRANSCRIPTIONAL REGULATOR YQJI"/>
    <property type="match status" value="1"/>
</dbReference>
<dbReference type="GeneID" id="93204462"/>
<organism evidence="3 4">
    <name type="scientific">Bordetella bronchiseptica 253</name>
    <dbReference type="NCBI Taxonomy" id="568707"/>
    <lineage>
        <taxon>Bacteria</taxon>
        <taxon>Pseudomonadati</taxon>
        <taxon>Pseudomonadota</taxon>
        <taxon>Betaproteobacteria</taxon>
        <taxon>Burkholderiales</taxon>
        <taxon>Alcaligenaceae</taxon>
        <taxon>Bordetella</taxon>
    </lineage>
</organism>
<reference evidence="3 4" key="1">
    <citation type="journal article" date="2012" name="BMC Genomics">
        <title>Comparative genomics of the classical Bordetella subspecies: the evolution and exchange of virulence-associated diversity amongst closely related pathogens.</title>
        <authorList>
            <person name="Park J."/>
            <person name="Zhang Y."/>
            <person name="Buboltz A.M."/>
            <person name="Zhang X."/>
            <person name="Schuster S.C."/>
            <person name="Ahuja U."/>
            <person name="Liu M."/>
            <person name="Miller J.F."/>
            <person name="Sebaihia M."/>
            <person name="Bentley S.D."/>
            <person name="Parkhill J."/>
            <person name="Harvill E.T."/>
        </authorList>
    </citation>
    <scope>NUCLEOTIDE SEQUENCE [LARGE SCALE GENOMIC DNA]</scope>
    <source>
        <strain evidence="3 4">253</strain>
    </source>
</reference>
<evidence type="ECO:0000256" key="1">
    <source>
        <dbReference type="SAM" id="MobiDB-lite"/>
    </source>
</evidence>
<dbReference type="InterPro" id="IPR005149">
    <property type="entry name" value="Tscrpt_reg_PadR_N"/>
</dbReference>
<evidence type="ECO:0000259" key="2">
    <source>
        <dbReference type="Pfam" id="PF03551"/>
    </source>
</evidence>
<feature type="domain" description="Transcription regulator PadR N-terminal" evidence="2">
    <location>
        <begin position="52"/>
        <end position="120"/>
    </location>
</feature>
<dbReference type="Pfam" id="PF03551">
    <property type="entry name" value="PadR"/>
    <property type="match status" value="1"/>
</dbReference>
<dbReference type="PANTHER" id="PTHR43252:SF7">
    <property type="entry name" value="TRANSCRIPTIONAL REGULATOR YQJI"/>
    <property type="match status" value="1"/>
</dbReference>
<dbReference type="EMBL" id="HE965806">
    <property type="protein sequence ID" value="CCJ52552.1"/>
    <property type="molecule type" value="Genomic_DNA"/>
</dbReference>
<proteinExistence type="predicted"/>
<dbReference type="RefSeq" id="WP_010928670.1">
    <property type="nucleotide sequence ID" value="NC_019382.1"/>
</dbReference>
<feature type="region of interest" description="Disordered" evidence="1">
    <location>
        <begin position="12"/>
        <end position="38"/>
    </location>
</feature>
<sequence>MHPFHVFAMSAHGGRGGGHAGGRHGGGHGAGGDGPDWRRGRKFSADDLQLMILALLEEGPSHGYELIKALGARSRGFYTPSPGMVYPTLTWLEEAGHATVSQDGARKHYHLAEPGRAHLQANRERVTLLMAQLAHVGRKMEWMRRAWAGQPIETGSEGEDLATGWLPEYVQARMALKQALARHADATPARQRQLAAILARAAAELDDLSS</sequence>
<dbReference type="AlphaFoldDB" id="A0A0C6P1P4"/>
<dbReference type="Proteomes" id="UP000007564">
    <property type="component" value="Chromosome"/>
</dbReference>
<accession>A0A0C6P1P4</accession>
<protein>
    <recommendedName>
        <fullName evidence="2">Transcription regulator PadR N-terminal domain-containing protein</fullName>
    </recommendedName>
</protein>